<protein>
    <recommendedName>
        <fullName evidence="4">PEP-CTERM protein-sorting domain-containing protein</fullName>
    </recommendedName>
</protein>
<evidence type="ECO:0000313" key="3">
    <source>
        <dbReference type="Proteomes" id="UP000245124"/>
    </source>
</evidence>
<keyword evidence="1" id="KW-0732">Signal</keyword>
<feature type="signal peptide" evidence="1">
    <location>
        <begin position="1"/>
        <end position="27"/>
    </location>
</feature>
<accession>A0A2R5FTE8</accession>
<comment type="caution">
    <text evidence="2">The sequence shown here is derived from an EMBL/GenBank/DDBJ whole genome shotgun (WGS) entry which is preliminary data.</text>
</comment>
<sequence>MAMRTHIFSTLIGLTTVSVCMSLPVQAATFNYDQLKNISSRPINSENRLTFSGEPFQNQGYTVFSNLNPISLDSGHQVINLNGVGNAPYYVTGRQGSPEVPPSYATRATSLNEIAGFPMFSKYIKNNGITLDNVGFAFGQKSDRDFTKTWNLGDDRLGKDWFASSDSTIEERIYKANPDDVEAFLSFDRQKIVDFGYSDIYGAINYGATTSVSDDSDVAFTDPMTVKKVIGLDPIEDALANAFLQDVVAGGGKVQLVHEEYQPDETNFILGNGFGGINLRFGASIQVVSTRSVPEPSLALGLLMFGIFNAIYFSKKPENS</sequence>
<proteinExistence type="predicted"/>
<keyword evidence="3" id="KW-1185">Reference proteome</keyword>
<gene>
    <name evidence="2" type="ORF">NIES4072_26190</name>
</gene>
<reference evidence="2 3" key="1">
    <citation type="submission" date="2017-06" db="EMBL/GenBank/DDBJ databases">
        <title>Genome sequencing of cyanobaciteial culture collection at National Institute for Environmental Studies (NIES).</title>
        <authorList>
            <person name="Hirose Y."/>
            <person name="Shimura Y."/>
            <person name="Fujisawa T."/>
            <person name="Nakamura Y."/>
            <person name="Kawachi M."/>
        </authorList>
    </citation>
    <scope>NUCLEOTIDE SEQUENCE [LARGE SCALE GENOMIC DNA]</scope>
    <source>
        <strain evidence="2 3">NIES-4072</strain>
    </source>
</reference>
<dbReference type="EMBL" id="BDUD01000001">
    <property type="protein sequence ID" value="GBG18954.1"/>
    <property type="molecule type" value="Genomic_DNA"/>
</dbReference>
<feature type="chain" id="PRO_5015340797" description="PEP-CTERM protein-sorting domain-containing protein" evidence="1">
    <location>
        <begin position="28"/>
        <end position="320"/>
    </location>
</feature>
<organism evidence="2 3">
    <name type="scientific">Nostoc commune NIES-4072</name>
    <dbReference type="NCBI Taxonomy" id="2005467"/>
    <lineage>
        <taxon>Bacteria</taxon>
        <taxon>Bacillati</taxon>
        <taxon>Cyanobacteriota</taxon>
        <taxon>Cyanophyceae</taxon>
        <taxon>Nostocales</taxon>
        <taxon>Nostocaceae</taxon>
        <taxon>Nostoc</taxon>
    </lineage>
</organism>
<dbReference type="RefSeq" id="WP_244919224.1">
    <property type="nucleotide sequence ID" value="NZ_BDUD01000001.1"/>
</dbReference>
<dbReference type="Proteomes" id="UP000245124">
    <property type="component" value="Unassembled WGS sequence"/>
</dbReference>
<evidence type="ECO:0000256" key="1">
    <source>
        <dbReference type="SAM" id="SignalP"/>
    </source>
</evidence>
<name>A0A2R5FTE8_NOSCO</name>
<dbReference type="AlphaFoldDB" id="A0A2R5FTE8"/>
<evidence type="ECO:0000313" key="2">
    <source>
        <dbReference type="EMBL" id="GBG18954.1"/>
    </source>
</evidence>
<evidence type="ECO:0008006" key="4">
    <source>
        <dbReference type="Google" id="ProtNLM"/>
    </source>
</evidence>